<dbReference type="Gene3D" id="3.30.565.10">
    <property type="entry name" value="Histidine kinase-like ATPase, C-terminal domain"/>
    <property type="match status" value="1"/>
</dbReference>
<dbReference type="InterPro" id="IPR011712">
    <property type="entry name" value="Sig_transdc_His_kin_sub3_dim/P"/>
</dbReference>
<evidence type="ECO:0000256" key="2">
    <source>
        <dbReference type="ARBA" id="ARBA00012438"/>
    </source>
</evidence>
<dbReference type="SMART" id="SM00387">
    <property type="entry name" value="HATPase_c"/>
    <property type="match status" value="1"/>
</dbReference>
<keyword evidence="7" id="KW-0067">ATP-binding</keyword>
<dbReference type="InterPro" id="IPR025828">
    <property type="entry name" value="Put_sensor_dom"/>
</dbReference>
<evidence type="ECO:0000256" key="7">
    <source>
        <dbReference type="ARBA" id="ARBA00022840"/>
    </source>
</evidence>
<dbReference type="AlphaFoldDB" id="A0A2T0SQC3"/>
<comment type="catalytic activity">
    <reaction evidence="1">
        <text>ATP + protein L-histidine = ADP + protein N-phospho-L-histidine.</text>
        <dbReference type="EC" id="2.7.13.3"/>
    </reaction>
</comment>
<name>A0A2T0SQC3_9PSEU</name>
<evidence type="ECO:0000256" key="5">
    <source>
        <dbReference type="ARBA" id="ARBA00022741"/>
    </source>
</evidence>
<sequence>MVAPALPDGRFRPCATITAVTVKERFGAVERAVGHLTGSGGTSAAAACAVVLLLPVVALCLVGVGLPLVPFAAGVVRPLVAVERRRVEAALAEPVPAPYRAVEGPLRQRVRTVLADPATWRDLAWLVLHGATGLLLALLALGVVVSAVALVPAPAYWWLAPHALEVSGLRVDSWSSAAVAVPLGLAYGAVAWHLPLVAHAQAVVARGLLAPAAGVVLGDRVAELTASRAAALEAHGAELRRIERDLHDGTQARIAAVIMQLGIAESVHDEDPAAAMSLLRKAQDTATGALAELRDVLRGIYPPVLSDRGLAGAVTALAARCPVPCVLEVDGVGRHPAAVEAAAYFVVAEALTNVTKHSRAEHATVGLRTRADTLVITVGDDGRGGADEDAGTGLAGIRRRAEAFDGSVVLVSPPGGPTELRVELPCGS</sequence>
<keyword evidence="4" id="KW-0808">Transferase</keyword>
<evidence type="ECO:0000313" key="12">
    <source>
        <dbReference type="Proteomes" id="UP000239494"/>
    </source>
</evidence>
<proteinExistence type="predicted"/>
<evidence type="ECO:0000313" key="11">
    <source>
        <dbReference type="EMBL" id="PRY35608.1"/>
    </source>
</evidence>
<accession>A0A2T0SQC3</accession>
<dbReference type="GO" id="GO:0016020">
    <property type="term" value="C:membrane"/>
    <property type="evidence" value="ECO:0007669"/>
    <property type="project" value="InterPro"/>
</dbReference>
<dbReference type="CDD" id="cd16917">
    <property type="entry name" value="HATPase_UhpB-NarQ-NarX-like"/>
    <property type="match status" value="1"/>
</dbReference>
<feature type="transmembrane region" description="Helical" evidence="9">
    <location>
        <begin position="44"/>
        <end position="76"/>
    </location>
</feature>
<evidence type="ECO:0000256" key="3">
    <source>
        <dbReference type="ARBA" id="ARBA00022553"/>
    </source>
</evidence>
<dbReference type="EC" id="2.7.13.3" evidence="2"/>
<dbReference type="Gene3D" id="1.20.5.1930">
    <property type="match status" value="1"/>
</dbReference>
<evidence type="ECO:0000256" key="1">
    <source>
        <dbReference type="ARBA" id="ARBA00000085"/>
    </source>
</evidence>
<comment type="caution">
    <text evidence="11">The sequence shown here is derived from an EMBL/GenBank/DDBJ whole genome shotgun (WGS) entry which is preliminary data.</text>
</comment>
<evidence type="ECO:0000259" key="10">
    <source>
        <dbReference type="SMART" id="SM00387"/>
    </source>
</evidence>
<dbReference type="Pfam" id="PF07730">
    <property type="entry name" value="HisKA_3"/>
    <property type="match status" value="1"/>
</dbReference>
<feature type="domain" description="Histidine kinase/HSP90-like ATPase" evidence="10">
    <location>
        <begin position="338"/>
        <end position="428"/>
    </location>
</feature>
<dbReference type="Pfam" id="PF13796">
    <property type="entry name" value="Sensor"/>
    <property type="match status" value="1"/>
</dbReference>
<keyword evidence="6 11" id="KW-0418">Kinase</keyword>
<protein>
    <recommendedName>
        <fullName evidence="2">histidine kinase</fullName>
        <ecNumber evidence="2">2.7.13.3</ecNumber>
    </recommendedName>
</protein>
<keyword evidence="9" id="KW-0812">Transmembrane</keyword>
<evidence type="ECO:0000256" key="4">
    <source>
        <dbReference type="ARBA" id="ARBA00022679"/>
    </source>
</evidence>
<feature type="transmembrane region" description="Helical" evidence="9">
    <location>
        <begin position="134"/>
        <end position="157"/>
    </location>
</feature>
<dbReference type="PANTHER" id="PTHR24421:SF10">
    <property type="entry name" value="NITRATE_NITRITE SENSOR PROTEIN NARQ"/>
    <property type="match status" value="1"/>
</dbReference>
<dbReference type="PANTHER" id="PTHR24421">
    <property type="entry name" value="NITRATE/NITRITE SENSOR PROTEIN NARX-RELATED"/>
    <property type="match status" value="1"/>
</dbReference>
<dbReference type="GO" id="GO:0005524">
    <property type="term" value="F:ATP binding"/>
    <property type="evidence" value="ECO:0007669"/>
    <property type="project" value="UniProtKB-KW"/>
</dbReference>
<dbReference type="GO" id="GO:0000155">
    <property type="term" value="F:phosphorelay sensor kinase activity"/>
    <property type="evidence" value="ECO:0007669"/>
    <property type="project" value="InterPro"/>
</dbReference>
<keyword evidence="12" id="KW-1185">Reference proteome</keyword>
<organism evidence="11 12">
    <name type="scientific">Umezawaea tangerina</name>
    <dbReference type="NCBI Taxonomy" id="84725"/>
    <lineage>
        <taxon>Bacteria</taxon>
        <taxon>Bacillati</taxon>
        <taxon>Actinomycetota</taxon>
        <taxon>Actinomycetes</taxon>
        <taxon>Pseudonocardiales</taxon>
        <taxon>Pseudonocardiaceae</taxon>
        <taxon>Umezawaea</taxon>
    </lineage>
</organism>
<dbReference type="GO" id="GO:0046983">
    <property type="term" value="F:protein dimerization activity"/>
    <property type="evidence" value="ECO:0007669"/>
    <property type="project" value="InterPro"/>
</dbReference>
<evidence type="ECO:0000256" key="8">
    <source>
        <dbReference type="ARBA" id="ARBA00023012"/>
    </source>
</evidence>
<keyword evidence="3" id="KW-0597">Phosphoprotein</keyword>
<evidence type="ECO:0000256" key="9">
    <source>
        <dbReference type="SAM" id="Phobius"/>
    </source>
</evidence>
<keyword evidence="5" id="KW-0547">Nucleotide-binding</keyword>
<reference evidence="11 12" key="1">
    <citation type="submission" date="2018-03" db="EMBL/GenBank/DDBJ databases">
        <title>Genomic Encyclopedia of Archaeal and Bacterial Type Strains, Phase II (KMG-II): from individual species to whole genera.</title>
        <authorList>
            <person name="Goeker M."/>
        </authorList>
    </citation>
    <scope>NUCLEOTIDE SEQUENCE [LARGE SCALE GENOMIC DNA]</scope>
    <source>
        <strain evidence="11 12">DSM 44720</strain>
    </source>
</reference>
<dbReference type="InterPro" id="IPR050482">
    <property type="entry name" value="Sensor_HK_TwoCompSys"/>
</dbReference>
<feature type="transmembrane region" description="Helical" evidence="9">
    <location>
        <begin position="177"/>
        <end position="198"/>
    </location>
</feature>
<dbReference type="EMBL" id="PVTF01000013">
    <property type="protein sequence ID" value="PRY35608.1"/>
    <property type="molecule type" value="Genomic_DNA"/>
</dbReference>
<dbReference type="InterPro" id="IPR036890">
    <property type="entry name" value="HATPase_C_sf"/>
</dbReference>
<keyword evidence="8" id="KW-0902">Two-component regulatory system</keyword>
<evidence type="ECO:0000256" key="6">
    <source>
        <dbReference type="ARBA" id="ARBA00022777"/>
    </source>
</evidence>
<dbReference type="SUPFAM" id="SSF55874">
    <property type="entry name" value="ATPase domain of HSP90 chaperone/DNA topoisomerase II/histidine kinase"/>
    <property type="match status" value="1"/>
</dbReference>
<keyword evidence="9" id="KW-0472">Membrane</keyword>
<keyword evidence="9" id="KW-1133">Transmembrane helix</keyword>
<dbReference type="Proteomes" id="UP000239494">
    <property type="component" value="Unassembled WGS sequence"/>
</dbReference>
<dbReference type="Pfam" id="PF02518">
    <property type="entry name" value="HATPase_c"/>
    <property type="match status" value="1"/>
</dbReference>
<gene>
    <name evidence="11" type="ORF">CLV43_11335</name>
</gene>
<dbReference type="InterPro" id="IPR003594">
    <property type="entry name" value="HATPase_dom"/>
</dbReference>